<dbReference type="Pfam" id="PF00023">
    <property type="entry name" value="Ank"/>
    <property type="match status" value="1"/>
</dbReference>
<dbReference type="SMART" id="SM00248">
    <property type="entry name" value="ANK"/>
    <property type="match status" value="3"/>
</dbReference>
<dbReference type="InterPro" id="IPR002110">
    <property type="entry name" value="Ankyrin_rpt"/>
</dbReference>
<dbReference type="Pfam" id="PF12796">
    <property type="entry name" value="Ank_2"/>
    <property type="match status" value="1"/>
</dbReference>
<dbReference type="InterPro" id="IPR036770">
    <property type="entry name" value="Ankyrin_rpt-contain_sf"/>
</dbReference>
<reference evidence="1" key="3">
    <citation type="submission" date="2025-09" db="UniProtKB">
        <authorList>
            <consortium name="Ensembl"/>
        </authorList>
    </citation>
    <scope>IDENTIFICATION</scope>
</reference>
<organism evidence="1 2">
    <name type="scientific">Corvus moneduloides</name>
    <name type="common">New Caledonian crow</name>
    <dbReference type="NCBI Taxonomy" id="1196302"/>
    <lineage>
        <taxon>Eukaryota</taxon>
        <taxon>Metazoa</taxon>
        <taxon>Chordata</taxon>
        <taxon>Craniata</taxon>
        <taxon>Vertebrata</taxon>
        <taxon>Euteleostomi</taxon>
        <taxon>Archelosauria</taxon>
        <taxon>Archosauria</taxon>
        <taxon>Dinosauria</taxon>
        <taxon>Saurischia</taxon>
        <taxon>Theropoda</taxon>
        <taxon>Coelurosauria</taxon>
        <taxon>Aves</taxon>
        <taxon>Neognathae</taxon>
        <taxon>Neoaves</taxon>
        <taxon>Telluraves</taxon>
        <taxon>Australaves</taxon>
        <taxon>Passeriformes</taxon>
        <taxon>Corvoidea</taxon>
        <taxon>Corvidae</taxon>
        <taxon>Corvus</taxon>
    </lineage>
</organism>
<dbReference type="Proteomes" id="UP000694553">
    <property type="component" value="Unassembled WGS sequence"/>
</dbReference>
<evidence type="ECO:0000313" key="2">
    <source>
        <dbReference type="Proteomes" id="UP000694553"/>
    </source>
</evidence>
<dbReference type="Gene3D" id="1.25.40.20">
    <property type="entry name" value="Ankyrin repeat-containing domain"/>
    <property type="match status" value="1"/>
</dbReference>
<evidence type="ECO:0000313" key="1">
    <source>
        <dbReference type="Ensembl" id="ENSCMUP00000030595.1"/>
    </source>
</evidence>
<dbReference type="GO" id="GO:0043005">
    <property type="term" value="C:neuron projection"/>
    <property type="evidence" value="ECO:0007669"/>
    <property type="project" value="TreeGrafter"/>
</dbReference>
<reference evidence="2" key="1">
    <citation type="submission" date="2019-10" db="EMBL/GenBank/DDBJ databases">
        <title>Corvus moneduloides (New Caledonian crow) genome, bCorMon1, primary haplotype.</title>
        <authorList>
            <person name="Rutz C."/>
            <person name="Fungtammasan C."/>
            <person name="Mountcastle J."/>
            <person name="Formenti G."/>
            <person name="Chow W."/>
            <person name="Howe K."/>
            <person name="Steele M.P."/>
            <person name="Fernandes J."/>
            <person name="Gilbert M.T.P."/>
            <person name="Fedrigo O."/>
            <person name="Jarvis E.D."/>
            <person name="Gemmell N."/>
        </authorList>
    </citation>
    <scope>NUCLEOTIDE SEQUENCE [LARGE SCALE GENOMIC DNA]</scope>
</reference>
<dbReference type="AlphaFoldDB" id="A0A8U7MUS2"/>
<dbReference type="InterPro" id="IPR052391">
    <property type="entry name" value="E3_Ligase-Neurotoxin"/>
</dbReference>
<accession>A0A8U7MUS2</accession>
<reference evidence="1" key="2">
    <citation type="submission" date="2025-08" db="UniProtKB">
        <authorList>
            <consortium name="Ensembl"/>
        </authorList>
    </citation>
    <scope>IDENTIFICATION</scope>
</reference>
<dbReference type="Ensembl" id="ENSCMUT00000038076.1">
    <property type="protein sequence ID" value="ENSCMUP00000030595.1"/>
    <property type="gene ID" value="ENSCMUG00000018322.1"/>
</dbReference>
<dbReference type="GO" id="GO:0005886">
    <property type="term" value="C:plasma membrane"/>
    <property type="evidence" value="ECO:0007669"/>
    <property type="project" value="TreeGrafter"/>
</dbReference>
<dbReference type="PANTHER" id="PTHR24133:SF33">
    <property type="entry name" value="ANKYRIN, ISOFORM B"/>
    <property type="match status" value="1"/>
</dbReference>
<name>A0A8U7MUS2_CORMO</name>
<dbReference type="GO" id="GO:0044325">
    <property type="term" value="F:transmembrane transporter binding"/>
    <property type="evidence" value="ECO:0007669"/>
    <property type="project" value="TreeGrafter"/>
</dbReference>
<proteinExistence type="predicted"/>
<keyword evidence="2" id="KW-1185">Reference proteome</keyword>
<dbReference type="GO" id="GO:0030507">
    <property type="term" value="F:spectrin binding"/>
    <property type="evidence" value="ECO:0007669"/>
    <property type="project" value="TreeGrafter"/>
</dbReference>
<dbReference type="PROSITE" id="PS50297">
    <property type="entry name" value="ANK_REP_REGION"/>
    <property type="match status" value="3"/>
</dbReference>
<dbReference type="GO" id="GO:0008093">
    <property type="term" value="F:cytoskeletal anchor activity"/>
    <property type="evidence" value="ECO:0007669"/>
    <property type="project" value="TreeGrafter"/>
</dbReference>
<dbReference type="SUPFAM" id="SSF48403">
    <property type="entry name" value="Ankyrin repeat"/>
    <property type="match status" value="1"/>
</dbReference>
<dbReference type="PRINTS" id="PR01415">
    <property type="entry name" value="ANKYRIN"/>
</dbReference>
<protein>
    <submittedName>
        <fullName evidence="1">Uncharacterized protein</fullName>
    </submittedName>
</protein>
<dbReference type="PROSITE" id="PS50088">
    <property type="entry name" value="ANK_REPEAT"/>
    <property type="match status" value="3"/>
</dbReference>
<dbReference type="OMA" id="NTECEAE"/>
<dbReference type="PANTHER" id="PTHR24133">
    <property type="entry name" value="ANKYRIN DOMAIN-CONTAINING"/>
    <property type="match status" value="1"/>
</dbReference>
<sequence>KDVWPHCCDGVLDPEIVQRRVGRTKIQNQVRKQQLISTPCSDDQTPLHISARLGKADIVQQLLQQGASPNAATTSGYTPLHLSAREGHEDVASVLLDHGASLQGIAPVHLASQDGHVDMVSLLLSRNANVNLSNKVSHTSSSLLAESSMPCHTE</sequence>
<dbReference type="GO" id="GO:0072659">
    <property type="term" value="P:protein localization to plasma membrane"/>
    <property type="evidence" value="ECO:0007669"/>
    <property type="project" value="TreeGrafter"/>
</dbReference>